<evidence type="ECO:0000313" key="1">
    <source>
        <dbReference type="EMBL" id="KUJ15054.1"/>
    </source>
</evidence>
<sequence length="128" mass="14525">MTSAKQATIAYIKYDAVSATENPYTSHIPFTVDGQQTWTNIVFDEHQMPLNDVRGKEKDDTLDLNGFSYLRYDAVNKPSDEIKSPDHPYVVEMAAWLRDVLHARHIIVYDCNVSGIRDAVLPLVLSLE</sequence>
<dbReference type="EMBL" id="KQ947419">
    <property type="protein sequence ID" value="KUJ15054.1"/>
    <property type="molecule type" value="Genomic_DNA"/>
</dbReference>
<dbReference type="RefSeq" id="XP_018069409.1">
    <property type="nucleotide sequence ID" value="XM_018215324.1"/>
</dbReference>
<organism evidence="1 2">
    <name type="scientific">Mollisia scopiformis</name>
    <name type="common">Conifer needle endophyte fungus</name>
    <name type="synonym">Phialocephala scopiformis</name>
    <dbReference type="NCBI Taxonomy" id="149040"/>
    <lineage>
        <taxon>Eukaryota</taxon>
        <taxon>Fungi</taxon>
        <taxon>Dikarya</taxon>
        <taxon>Ascomycota</taxon>
        <taxon>Pezizomycotina</taxon>
        <taxon>Leotiomycetes</taxon>
        <taxon>Helotiales</taxon>
        <taxon>Mollisiaceae</taxon>
        <taxon>Mollisia</taxon>
    </lineage>
</organism>
<keyword evidence="2" id="KW-1185">Reference proteome</keyword>
<name>A0A194X4R1_MOLSC</name>
<dbReference type="OrthoDB" id="412788at2759"/>
<dbReference type="InParanoid" id="A0A194X4R1"/>
<protein>
    <submittedName>
        <fullName evidence="1">Uncharacterized protein</fullName>
    </submittedName>
</protein>
<dbReference type="GeneID" id="28825050"/>
<accession>A0A194X4R1</accession>
<dbReference type="Proteomes" id="UP000070700">
    <property type="component" value="Unassembled WGS sequence"/>
</dbReference>
<dbReference type="KEGG" id="psco:LY89DRAFT_686613"/>
<dbReference type="AlphaFoldDB" id="A0A194X4R1"/>
<evidence type="ECO:0000313" key="2">
    <source>
        <dbReference type="Proteomes" id="UP000070700"/>
    </source>
</evidence>
<gene>
    <name evidence="1" type="ORF">LY89DRAFT_686613</name>
</gene>
<reference evidence="1 2" key="1">
    <citation type="submission" date="2015-10" db="EMBL/GenBank/DDBJ databases">
        <title>Full genome of DAOMC 229536 Phialocephala scopiformis, a fungal endophyte of spruce producing the potent anti-insectan compound rugulosin.</title>
        <authorList>
            <consortium name="DOE Joint Genome Institute"/>
            <person name="Walker A.K."/>
            <person name="Frasz S.L."/>
            <person name="Seifert K.A."/>
            <person name="Miller J.D."/>
            <person name="Mondo S.J."/>
            <person name="Labutti K."/>
            <person name="Lipzen A."/>
            <person name="Dockter R."/>
            <person name="Kennedy M."/>
            <person name="Grigoriev I.V."/>
            <person name="Spatafora J.W."/>
        </authorList>
    </citation>
    <scope>NUCLEOTIDE SEQUENCE [LARGE SCALE GENOMIC DNA]</scope>
    <source>
        <strain evidence="1 2">CBS 120377</strain>
    </source>
</reference>
<proteinExistence type="predicted"/>